<sequence length="192" mass="22436">MDRRVKKSIAALKEALISLMVEKEFREITISEIVQRADLNRGTFYKHFQYKEDLFNDVIDDVMNDLIESYQAPYKTIEVLDIERLQSSTIRIFHHVENHRTFYQMILKPTALSGFQNRLGTVIKQLSLEDLLVGSDNKAINKDLLASYHAYSILGMIIQWVQDEFKNTPEYMAEQLVKIIHYRPIGVTVPKK</sequence>
<dbReference type="PANTHER" id="PTHR43479:SF7">
    <property type="entry name" value="TETR-FAMILY TRANSCRIPTIONAL REGULATOR"/>
    <property type="match status" value="1"/>
</dbReference>
<dbReference type="InterPro" id="IPR001647">
    <property type="entry name" value="HTH_TetR"/>
</dbReference>
<dbReference type="Pfam" id="PF00440">
    <property type="entry name" value="TetR_N"/>
    <property type="match status" value="1"/>
</dbReference>
<evidence type="ECO:0000259" key="4">
    <source>
        <dbReference type="PROSITE" id="PS50977"/>
    </source>
</evidence>
<protein>
    <submittedName>
        <fullName evidence="6">TetR family transcriptional regulator</fullName>
    </submittedName>
    <submittedName>
        <fullName evidence="5">TetR/AcrR family transcriptional regulator</fullName>
    </submittedName>
</protein>
<keyword evidence="2 3" id="KW-0238">DNA-binding</keyword>
<keyword evidence="8" id="KW-1185">Reference proteome</keyword>
<evidence type="ECO:0000256" key="1">
    <source>
        <dbReference type="ARBA" id="ARBA00022491"/>
    </source>
</evidence>
<evidence type="ECO:0000256" key="3">
    <source>
        <dbReference type="PROSITE-ProRule" id="PRU00335"/>
    </source>
</evidence>
<evidence type="ECO:0000313" key="5">
    <source>
        <dbReference type="EMBL" id="AXN39184.1"/>
    </source>
</evidence>
<dbReference type="InterPro" id="IPR050624">
    <property type="entry name" value="HTH-type_Tx_Regulator"/>
</dbReference>
<reference evidence="6 7" key="1">
    <citation type="submission" date="2017-09" db="EMBL/GenBank/DDBJ databases">
        <title>Large-scale bioinformatics analysis of Bacillus genomes uncovers conserved roles of natural products in bacterial physiology.</title>
        <authorList>
            <consortium name="Agbiome Team Llc"/>
            <person name="Bleich R.M."/>
            <person name="Kirk G.J."/>
            <person name="Santa Maria K.C."/>
            <person name="Allen S.E."/>
            <person name="Farag S."/>
            <person name="Shank E.A."/>
            <person name="Bowers A."/>
        </authorList>
    </citation>
    <scope>NUCLEOTIDE SEQUENCE [LARGE SCALE GENOMIC DNA]</scope>
    <source>
        <strain evidence="6 7">AFS003229</strain>
    </source>
</reference>
<dbReference type="SUPFAM" id="SSF46689">
    <property type="entry name" value="Homeodomain-like"/>
    <property type="match status" value="1"/>
</dbReference>
<evidence type="ECO:0000313" key="7">
    <source>
        <dbReference type="Proteomes" id="UP000220106"/>
    </source>
</evidence>
<organism evidence="6 7">
    <name type="scientific">Peribacillus butanolivorans</name>
    <dbReference type="NCBI Taxonomy" id="421767"/>
    <lineage>
        <taxon>Bacteria</taxon>
        <taxon>Bacillati</taxon>
        <taxon>Bacillota</taxon>
        <taxon>Bacilli</taxon>
        <taxon>Bacillales</taxon>
        <taxon>Bacillaceae</taxon>
        <taxon>Peribacillus</taxon>
    </lineage>
</organism>
<dbReference type="EMBL" id="NUEQ01000029">
    <property type="protein sequence ID" value="PEJ31338.1"/>
    <property type="molecule type" value="Genomic_DNA"/>
</dbReference>
<reference evidence="5 8" key="2">
    <citation type="submission" date="2018-07" db="EMBL/GenBank/DDBJ databases">
        <title>The molecular basis for the intramolecular migration of carboxyl group in the catabolism of para-hydroxybenzoate via gentisate.</title>
        <authorList>
            <person name="Zhao H."/>
            <person name="Xu Y."/>
            <person name="Lin S."/>
            <person name="Spain J.C."/>
            <person name="Zhou N.-Y."/>
        </authorList>
    </citation>
    <scope>NUCLEOTIDE SEQUENCE [LARGE SCALE GENOMIC DNA]</scope>
    <source>
        <strain evidence="5 8">PHB-7a</strain>
    </source>
</reference>
<dbReference type="Pfam" id="PF14278">
    <property type="entry name" value="TetR_C_8"/>
    <property type="match status" value="1"/>
</dbReference>
<dbReference type="Proteomes" id="UP000220106">
    <property type="component" value="Unassembled WGS sequence"/>
</dbReference>
<name>A0AAX0RZZ3_9BACI</name>
<evidence type="ECO:0000313" key="6">
    <source>
        <dbReference type="EMBL" id="PEJ31338.1"/>
    </source>
</evidence>
<dbReference type="Proteomes" id="UP000260457">
    <property type="component" value="Chromosome"/>
</dbReference>
<proteinExistence type="predicted"/>
<dbReference type="PANTHER" id="PTHR43479">
    <property type="entry name" value="ACREF/ENVCD OPERON REPRESSOR-RELATED"/>
    <property type="match status" value="1"/>
</dbReference>
<dbReference type="PROSITE" id="PS50977">
    <property type="entry name" value="HTH_TETR_2"/>
    <property type="match status" value="1"/>
</dbReference>
<feature type="DNA-binding region" description="H-T-H motif" evidence="3">
    <location>
        <begin position="29"/>
        <end position="48"/>
    </location>
</feature>
<gene>
    <name evidence="6" type="ORF">CN689_16555</name>
    <name evidence="5" type="ORF">DTO10_12770</name>
</gene>
<dbReference type="EMBL" id="CP030926">
    <property type="protein sequence ID" value="AXN39184.1"/>
    <property type="molecule type" value="Genomic_DNA"/>
</dbReference>
<keyword evidence="1" id="KW-0678">Repressor</keyword>
<dbReference type="KEGG" id="pbut:DTO10_12770"/>
<evidence type="ECO:0000256" key="2">
    <source>
        <dbReference type="ARBA" id="ARBA00023125"/>
    </source>
</evidence>
<feature type="domain" description="HTH tetR-type" evidence="4">
    <location>
        <begin position="6"/>
        <end position="66"/>
    </location>
</feature>
<evidence type="ECO:0000313" key="8">
    <source>
        <dbReference type="Proteomes" id="UP000260457"/>
    </source>
</evidence>
<dbReference type="InterPro" id="IPR039532">
    <property type="entry name" value="TetR_C_Firmicutes"/>
</dbReference>
<accession>A0AAX0RZZ3</accession>
<dbReference type="Gene3D" id="1.10.357.10">
    <property type="entry name" value="Tetracycline Repressor, domain 2"/>
    <property type="match status" value="1"/>
</dbReference>
<dbReference type="GO" id="GO:0003677">
    <property type="term" value="F:DNA binding"/>
    <property type="evidence" value="ECO:0007669"/>
    <property type="project" value="UniProtKB-UniRule"/>
</dbReference>
<dbReference type="AlphaFoldDB" id="A0AAX0RZZ3"/>
<dbReference type="RefSeq" id="WP_098176673.1">
    <property type="nucleotide sequence ID" value="NZ_CP030926.1"/>
</dbReference>
<dbReference type="InterPro" id="IPR009057">
    <property type="entry name" value="Homeodomain-like_sf"/>
</dbReference>